<dbReference type="AlphaFoldDB" id="A0A7M5X6Y4"/>
<dbReference type="EnsemblMetazoa" id="CLYHEMT018748.1">
    <property type="protein sequence ID" value="CLYHEMP018748.1"/>
    <property type="gene ID" value="CLYHEMG018748"/>
</dbReference>
<accession>A0A7M5X6Y4</accession>
<sequence length="755" mass="85278">MLKNENKNKYDKMEMDIEMDSEVKRKPPMDRGGVGSRKLTRQTPLSKNSPSRVRRAHTMDTRSRADARAILEEREDGAKRSLNIDETDCVYVRKSSNKNIRKTSEERRQKYIRDRRHTVELGGANSIKPVDNMNSVTATQCNCRNHKGGLGCRRCRRVRRLTDTVTESELMQHETKLIVLEFLRSLRPDQLRARSRSFEYLATEAPKIPISKSFSSFTREELELGEKNSDEILSEIQQMKKVQSEIVMEREEPSKQTEEESDSNDDVEMFSQNREVIELHSQVNQTGGGHEHSIPSAPGGRVDTCFTDIPMEPPLPLPPPPVGSRKQAPPIATPMRPKHASAPPLQMNGIFTQQPPSPPPLPPEASSLNNNQMPTAEGQKRTDSEKAEKRNSVIKYNTMTIGEADHMKLLEMLRQNENKMESTGGAKFGRSRSDISEEKYAAVRSKIQAMKVPVAKWLDEHSKITKKKILQDIRRFDKSRLANGADGGGEKKQRKKGHRKTKSWSDKKNSPGLSLKIPKNRLPPIEDVASKPLDTDIFTPETMAVNKLEIISQQIMEDFPNLLENPITQMIKLMANNKNIEDYDQFTRVAKPVYEMTVQKTDPQKVSVWSRVAMVLYVVRETLFQGNLNDTQMEMLVEHSTKFFTENAVDTVKNEGGWEGALGEEIFNSTCFVYDEPPMESSDECLTHGDSCPSTRHSSISTDDVTSDSNHSNSDVSPNQNEELASRDSSFHSLVPYGAAVGAVALGLMYSYSKH</sequence>
<protein>
    <submittedName>
        <fullName evidence="2">Uncharacterized protein</fullName>
    </submittedName>
</protein>
<feature type="region of interest" description="Disordered" evidence="1">
    <location>
        <begin position="1"/>
        <end position="63"/>
    </location>
</feature>
<feature type="compositionally biased region" description="Pro residues" evidence="1">
    <location>
        <begin position="311"/>
        <end position="322"/>
    </location>
</feature>
<feature type="compositionally biased region" description="Basic and acidic residues" evidence="1">
    <location>
        <begin position="1"/>
        <end position="29"/>
    </location>
</feature>
<organism evidence="2 3">
    <name type="scientific">Clytia hemisphaerica</name>
    <dbReference type="NCBI Taxonomy" id="252671"/>
    <lineage>
        <taxon>Eukaryota</taxon>
        <taxon>Metazoa</taxon>
        <taxon>Cnidaria</taxon>
        <taxon>Hydrozoa</taxon>
        <taxon>Hydroidolina</taxon>
        <taxon>Leptothecata</taxon>
        <taxon>Obeliida</taxon>
        <taxon>Clytiidae</taxon>
        <taxon>Clytia</taxon>
    </lineage>
</organism>
<dbReference type="Gene3D" id="1.10.437.10">
    <property type="entry name" value="Blc2-like"/>
    <property type="match status" value="1"/>
</dbReference>
<dbReference type="InterPro" id="IPR036834">
    <property type="entry name" value="Bcl-2-like_sf"/>
</dbReference>
<dbReference type="OrthoDB" id="5964182at2759"/>
<name>A0A7M5X6Y4_9CNID</name>
<reference evidence="2" key="1">
    <citation type="submission" date="2021-01" db="UniProtKB">
        <authorList>
            <consortium name="EnsemblMetazoa"/>
        </authorList>
    </citation>
    <scope>IDENTIFICATION</scope>
</reference>
<feature type="compositionally biased region" description="Basic residues" evidence="1">
    <location>
        <begin position="492"/>
        <end position="502"/>
    </location>
</feature>
<dbReference type="Proteomes" id="UP000594262">
    <property type="component" value="Unplaced"/>
</dbReference>
<feature type="compositionally biased region" description="Low complexity" evidence="1">
    <location>
        <begin position="698"/>
        <end position="709"/>
    </location>
</feature>
<feature type="region of interest" description="Disordered" evidence="1">
    <location>
        <begin position="283"/>
        <end position="391"/>
    </location>
</feature>
<proteinExistence type="predicted"/>
<keyword evidence="3" id="KW-1185">Reference proteome</keyword>
<feature type="region of interest" description="Disordered" evidence="1">
    <location>
        <begin position="683"/>
        <end position="727"/>
    </location>
</feature>
<feature type="compositionally biased region" description="Basic and acidic residues" evidence="1">
    <location>
        <begin position="247"/>
        <end position="258"/>
    </location>
</feature>
<feature type="region of interest" description="Disordered" evidence="1">
    <location>
        <begin position="480"/>
        <end position="520"/>
    </location>
</feature>
<feature type="compositionally biased region" description="Polar residues" evidence="1">
    <location>
        <begin position="41"/>
        <end position="51"/>
    </location>
</feature>
<evidence type="ECO:0000313" key="3">
    <source>
        <dbReference type="Proteomes" id="UP000594262"/>
    </source>
</evidence>
<evidence type="ECO:0000256" key="1">
    <source>
        <dbReference type="SAM" id="MobiDB-lite"/>
    </source>
</evidence>
<feature type="compositionally biased region" description="Polar residues" evidence="1">
    <location>
        <begin position="710"/>
        <end position="723"/>
    </location>
</feature>
<feature type="compositionally biased region" description="Basic and acidic residues" evidence="1">
    <location>
        <begin position="378"/>
        <end position="391"/>
    </location>
</feature>
<dbReference type="GO" id="GO:0042981">
    <property type="term" value="P:regulation of apoptotic process"/>
    <property type="evidence" value="ECO:0007669"/>
    <property type="project" value="InterPro"/>
</dbReference>
<evidence type="ECO:0000313" key="2">
    <source>
        <dbReference type="EnsemblMetazoa" id="CLYHEMP018748.1"/>
    </source>
</evidence>
<feature type="region of interest" description="Disordered" evidence="1">
    <location>
        <begin position="247"/>
        <end position="266"/>
    </location>
</feature>